<sequence length="198" mass="22716">MRIAIQIYLLITLCAVLPACVQTTPLKDTARICDSTGCSDRPSNSASYDPSSAVPDDDPEGRIPALEELARKDPRAAYDLGLRFFRGDGVRQDSYRALQWMLDAAERSDLDAQKAVGRLYLTGLEEMGSDPREAEKWLVIAAGRGDKEAKKLLTEATEARKNEDDLSRWNSRWRPVFYRNWYSGYSYKWHWRYGGWYY</sequence>
<dbReference type="InterPro" id="IPR006597">
    <property type="entry name" value="Sel1-like"/>
</dbReference>
<dbReference type="EMBL" id="UOFX01000044">
    <property type="protein sequence ID" value="VAX08921.1"/>
    <property type="molecule type" value="Genomic_DNA"/>
</dbReference>
<accession>A0A3B1B475</accession>
<reference evidence="2" key="1">
    <citation type="submission" date="2018-06" db="EMBL/GenBank/DDBJ databases">
        <authorList>
            <person name="Zhirakovskaya E."/>
        </authorList>
    </citation>
    <scope>NUCLEOTIDE SEQUENCE</scope>
</reference>
<dbReference type="InterPro" id="IPR011990">
    <property type="entry name" value="TPR-like_helical_dom_sf"/>
</dbReference>
<evidence type="ECO:0000256" key="1">
    <source>
        <dbReference type="SAM" id="MobiDB-lite"/>
    </source>
</evidence>
<organism evidence="2">
    <name type="scientific">hydrothermal vent metagenome</name>
    <dbReference type="NCBI Taxonomy" id="652676"/>
    <lineage>
        <taxon>unclassified sequences</taxon>
        <taxon>metagenomes</taxon>
        <taxon>ecological metagenomes</taxon>
    </lineage>
</organism>
<proteinExistence type="predicted"/>
<evidence type="ECO:0000313" key="2">
    <source>
        <dbReference type="EMBL" id="VAX08921.1"/>
    </source>
</evidence>
<dbReference type="Gene3D" id="1.25.40.10">
    <property type="entry name" value="Tetratricopeptide repeat domain"/>
    <property type="match status" value="1"/>
</dbReference>
<dbReference type="AlphaFoldDB" id="A0A3B1B475"/>
<protein>
    <submittedName>
        <fullName evidence="2">FOG: TPR repeat, SEL1 subfamily</fullName>
    </submittedName>
</protein>
<feature type="compositionally biased region" description="Polar residues" evidence="1">
    <location>
        <begin position="37"/>
        <end position="50"/>
    </location>
</feature>
<dbReference type="Pfam" id="PF08238">
    <property type="entry name" value="Sel1"/>
    <property type="match status" value="2"/>
</dbReference>
<name>A0A3B1B475_9ZZZZ</name>
<feature type="region of interest" description="Disordered" evidence="1">
    <location>
        <begin position="37"/>
        <end position="61"/>
    </location>
</feature>
<dbReference type="SUPFAM" id="SSF81901">
    <property type="entry name" value="HCP-like"/>
    <property type="match status" value="1"/>
</dbReference>
<dbReference type="SMART" id="SM00671">
    <property type="entry name" value="SEL1"/>
    <property type="match status" value="2"/>
</dbReference>
<gene>
    <name evidence="2" type="ORF">MNBD_GAMMA26-2176</name>
</gene>